<reference evidence="1" key="1">
    <citation type="submission" date="2021-08" db="EMBL/GenBank/DDBJ databases">
        <title>The first chromosome-level gecko genome reveals the dynamic sex chromosomes of Neotropical dwarf geckos (Sphaerodactylidae: Sphaerodactylus).</title>
        <authorList>
            <person name="Pinto B.J."/>
            <person name="Keating S.E."/>
            <person name="Gamble T."/>
        </authorList>
    </citation>
    <scope>NUCLEOTIDE SEQUENCE</scope>
    <source>
        <strain evidence="1">TG3544</strain>
    </source>
</reference>
<gene>
    <name evidence="1" type="ORF">K3G42_020773</name>
</gene>
<dbReference type="EMBL" id="CM037624">
    <property type="protein sequence ID" value="KAH8011248.1"/>
    <property type="molecule type" value="Genomic_DNA"/>
</dbReference>
<sequence length="155" mass="16347">MCGSGKPGRLVGTRGLVLAGGPASLGAAEEKRRWCGADVSDGCGNSWEDQGLSWSPEPIEPAVRGTPRLHGVGRSPEAEALLRWRPTDPLAQLLGKGKGLGQEAFPLGVGWGAALRIPVHTLQRLANTCKEADSNLGARCGSLVYMKDSDNPRKH</sequence>
<organism evidence="1 2">
    <name type="scientific">Sphaerodactylus townsendi</name>
    <dbReference type="NCBI Taxonomy" id="933632"/>
    <lineage>
        <taxon>Eukaryota</taxon>
        <taxon>Metazoa</taxon>
        <taxon>Chordata</taxon>
        <taxon>Craniata</taxon>
        <taxon>Vertebrata</taxon>
        <taxon>Euteleostomi</taxon>
        <taxon>Lepidosauria</taxon>
        <taxon>Squamata</taxon>
        <taxon>Bifurcata</taxon>
        <taxon>Gekkota</taxon>
        <taxon>Sphaerodactylidae</taxon>
        <taxon>Sphaerodactylus</taxon>
    </lineage>
</organism>
<dbReference type="Proteomes" id="UP000827872">
    <property type="component" value="Linkage Group LG11"/>
</dbReference>
<evidence type="ECO:0000313" key="2">
    <source>
        <dbReference type="Proteomes" id="UP000827872"/>
    </source>
</evidence>
<proteinExistence type="predicted"/>
<comment type="caution">
    <text evidence="1">The sequence shown here is derived from an EMBL/GenBank/DDBJ whole genome shotgun (WGS) entry which is preliminary data.</text>
</comment>
<protein>
    <submittedName>
        <fullName evidence="1">Uncharacterized protein</fullName>
    </submittedName>
</protein>
<evidence type="ECO:0000313" key="1">
    <source>
        <dbReference type="EMBL" id="KAH8011248.1"/>
    </source>
</evidence>
<name>A0ACB8FVX4_9SAUR</name>
<keyword evidence="2" id="KW-1185">Reference proteome</keyword>
<accession>A0ACB8FVX4</accession>